<proteinExistence type="predicted"/>
<feature type="region of interest" description="Disordered" evidence="1">
    <location>
        <begin position="279"/>
        <end position="302"/>
    </location>
</feature>
<comment type="caution">
    <text evidence="3">The sequence shown here is derived from an EMBL/GenBank/DDBJ whole genome shotgun (WGS) entry which is preliminary data.</text>
</comment>
<evidence type="ECO:0000313" key="3">
    <source>
        <dbReference type="EMBL" id="KAJ4448899.1"/>
    </source>
</evidence>
<dbReference type="InterPro" id="IPR032135">
    <property type="entry name" value="DUF4817"/>
</dbReference>
<evidence type="ECO:0000313" key="4">
    <source>
        <dbReference type="Proteomes" id="UP001148838"/>
    </source>
</evidence>
<name>A0ABQ8TQF0_PERAM</name>
<gene>
    <name evidence="3" type="ORF">ANN_00291</name>
</gene>
<keyword evidence="4" id="KW-1185">Reference proteome</keyword>
<evidence type="ECO:0000256" key="1">
    <source>
        <dbReference type="SAM" id="MobiDB-lite"/>
    </source>
</evidence>
<dbReference type="Pfam" id="PF16087">
    <property type="entry name" value="DUF4817"/>
    <property type="match status" value="1"/>
</dbReference>
<feature type="domain" description="DUF4817" evidence="2">
    <location>
        <begin position="110"/>
        <end position="162"/>
    </location>
</feature>
<dbReference type="Proteomes" id="UP001148838">
    <property type="component" value="Unassembled WGS sequence"/>
</dbReference>
<reference evidence="3 4" key="1">
    <citation type="journal article" date="2022" name="Allergy">
        <title>Genome assembly and annotation of Periplaneta americana reveal a comprehensive cockroach allergen profile.</title>
        <authorList>
            <person name="Wang L."/>
            <person name="Xiong Q."/>
            <person name="Saelim N."/>
            <person name="Wang L."/>
            <person name="Nong W."/>
            <person name="Wan A.T."/>
            <person name="Shi M."/>
            <person name="Liu X."/>
            <person name="Cao Q."/>
            <person name="Hui J.H.L."/>
            <person name="Sookrung N."/>
            <person name="Leung T.F."/>
            <person name="Tungtrongchitr A."/>
            <person name="Tsui S.K.W."/>
        </authorList>
    </citation>
    <scope>NUCLEOTIDE SEQUENCE [LARGE SCALE GENOMIC DNA]</scope>
    <source>
        <strain evidence="3">PWHHKU_190912</strain>
    </source>
</reference>
<accession>A0ABQ8TQF0</accession>
<dbReference type="EMBL" id="JAJSOF020000003">
    <property type="protein sequence ID" value="KAJ4448899.1"/>
    <property type="molecule type" value="Genomic_DNA"/>
</dbReference>
<protein>
    <recommendedName>
        <fullName evidence="2">DUF4817 domain-containing protein</fullName>
    </recommendedName>
</protein>
<organism evidence="3 4">
    <name type="scientific">Periplaneta americana</name>
    <name type="common">American cockroach</name>
    <name type="synonym">Blatta americana</name>
    <dbReference type="NCBI Taxonomy" id="6978"/>
    <lineage>
        <taxon>Eukaryota</taxon>
        <taxon>Metazoa</taxon>
        <taxon>Ecdysozoa</taxon>
        <taxon>Arthropoda</taxon>
        <taxon>Hexapoda</taxon>
        <taxon>Insecta</taxon>
        <taxon>Pterygota</taxon>
        <taxon>Neoptera</taxon>
        <taxon>Polyneoptera</taxon>
        <taxon>Dictyoptera</taxon>
        <taxon>Blattodea</taxon>
        <taxon>Blattoidea</taxon>
        <taxon>Blattidae</taxon>
        <taxon>Blattinae</taxon>
        <taxon>Periplaneta</taxon>
    </lineage>
</organism>
<sequence>MNTCSLCAEVTLRSDIVRIIINGISKQKTDEEREWSIHPSLVGYPTSFHVTCCQTTQRTSSPNFLFLASHNATAIVTANINALDEQMFMFSSYCWKLFSTFCVNVKMQYTLNQRLFLVKQYWITNSITATQRAYQREFGVRNPPKRNTIQGLVNKLETTGSLVSEKGKHRSSRLPTVVVDVSSLLLCRVDCGLLPNLDSVDMWPLVVGGSALHHGLVVTRGTGALPRFVSFRRDFLVVGVQYRYGVVLGRGSISAWGDYLVGFFPRFSSTVRQISGLEMDRSRSERRGDPVREFRDPFRSVS</sequence>
<evidence type="ECO:0000259" key="2">
    <source>
        <dbReference type="Pfam" id="PF16087"/>
    </source>
</evidence>